<dbReference type="GeneID" id="80337116"/>
<organism evidence="3 4">
    <name type="scientific">Nocardia otitidiscaviarum</name>
    <dbReference type="NCBI Taxonomy" id="1823"/>
    <lineage>
        <taxon>Bacteria</taxon>
        <taxon>Bacillati</taxon>
        <taxon>Actinomycetota</taxon>
        <taxon>Actinomycetes</taxon>
        <taxon>Mycobacteriales</taxon>
        <taxon>Nocardiaceae</taxon>
        <taxon>Nocardia</taxon>
    </lineage>
</organism>
<evidence type="ECO:0000313" key="5">
    <source>
        <dbReference type="Proteomes" id="UP000317039"/>
    </source>
</evidence>
<accession>A0A378YCH2</accession>
<name>A0A378YCH2_9NOCA</name>
<keyword evidence="1" id="KW-0472">Membrane</keyword>
<gene>
    <name evidence="2" type="ORF">FOH10_32700</name>
    <name evidence="3" type="ORF">NCTC1934_01481</name>
</gene>
<dbReference type="Proteomes" id="UP000255467">
    <property type="component" value="Unassembled WGS sequence"/>
</dbReference>
<dbReference type="Pfam" id="PF11255">
    <property type="entry name" value="DUF3054"/>
    <property type="match status" value="1"/>
</dbReference>
<evidence type="ECO:0000313" key="3">
    <source>
        <dbReference type="EMBL" id="SUA74230.1"/>
    </source>
</evidence>
<dbReference type="Proteomes" id="UP000317039">
    <property type="component" value="Chromosome"/>
</dbReference>
<feature type="transmembrane region" description="Helical" evidence="1">
    <location>
        <begin position="78"/>
        <end position="96"/>
    </location>
</feature>
<keyword evidence="1" id="KW-0812">Transmembrane</keyword>
<dbReference type="RefSeq" id="WP_039818097.1">
    <property type="nucleotide sequence ID" value="NZ_CP041695.1"/>
</dbReference>
<feature type="transmembrane region" description="Helical" evidence="1">
    <location>
        <begin position="37"/>
        <end position="57"/>
    </location>
</feature>
<dbReference type="EMBL" id="CP041695">
    <property type="protein sequence ID" value="QDP82781.1"/>
    <property type="molecule type" value="Genomic_DNA"/>
</dbReference>
<feature type="transmembrane region" description="Helical" evidence="1">
    <location>
        <begin position="102"/>
        <end position="119"/>
    </location>
</feature>
<sequence length="130" mass="14090">MKKPLPFVVDAVLVVLFCAIGRSSHDESILTGLARTAWPFEAGLILGWAIAFAVCVWQSERDFDTAVRRFDGWSLWPTGVIIWATTLIGGMLLRVVSGQGTAFSFILVAATALALFLLGPRAARKALRAN</sequence>
<keyword evidence="1" id="KW-1133">Transmembrane helix</keyword>
<evidence type="ECO:0000256" key="1">
    <source>
        <dbReference type="SAM" id="Phobius"/>
    </source>
</evidence>
<dbReference type="STRING" id="1406858.GCA_000710895_02954"/>
<feature type="transmembrane region" description="Helical" evidence="1">
    <location>
        <begin position="7"/>
        <end position="25"/>
    </location>
</feature>
<dbReference type="OrthoDB" id="3698172at2"/>
<protein>
    <submittedName>
        <fullName evidence="2">DUF3054 domain-containing protein</fullName>
    </submittedName>
    <submittedName>
        <fullName evidence="3">Protein of uncharacterized function (DUF3054)</fullName>
    </submittedName>
</protein>
<reference evidence="2 5" key="2">
    <citation type="submission" date="2019-07" db="EMBL/GenBank/DDBJ databases">
        <title>Complete Genome Sequence and Methylome Analysis of Nocardia otitidis-caviarum NEB252.</title>
        <authorList>
            <person name="Fomenkov A."/>
            <person name="Anton B.P."/>
            <person name="Vincze T."/>
            <person name="Roberts R.J."/>
        </authorList>
    </citation>
    <scope>NUCLEOTIDE SEQUENCE [LARGE SCALE GENOMIC DNA]</scope>
    <source>
        <strain evidence="2 5">NEB252</strain>
    </source>
</reference>
<evidence type="ECO:0000313" key="2">
    <source>
        <dbReference type="EMBL" id="QDP82781.1"/>
    </source>
</evidence>
<evidence type="ECO:0000313" key="4">
    <source>
        <dbReference type="Proteomes" id="UP000255467"/>
    </source>
</evidence>
<reference evidence="3 4" key="1">
    <citation type="submission" date="2018-06" db="EMBL/GenBank/DDBJ databases">
        <authorList>
            <consortium name="Pathogen Informatics"/>
            <person name="Doyle S."/>
        </authorList>
    </citation>
    <scope>NUCLEOTIDE SEQUENCE [LARGE SCALE GENOMIC DNA]</scope>
    <source>
        <strain evidence="3 4">NCTC1934</strain>
    </source>
</reference>
<dbReference type="KEGG" id="nod:FOH10_32700"/>
<dbReference type="InterPro" id="IPR021414">
    <property type="entry name" value="DUF3054"/>
</dbReference>
<dbReference type="EMBL" id="UGRY01000002">
    <property type="protein sequence ID" value="SUA74230.1"/>
    <property type="molecule type" value="Genomic_DNA"/>
</dbReference>
<keyword evidence="4" id="KW-1185">Reference proteome</keyword>
<proteinExistence type="predicted"/>
<dbReference type="AlphaFoldDB" id="A0A378YCH2"/>